<comment type="caution">
    <text evidence="2">The sequence shown here is derived from an EMBL/GenBank/DDBJ whole genome shotgun (WGS) entry which is preliminary data.</text>
</comment>
<evidence type="ECO:0000313" key="3">
    <source>
        <dbReference type="Proteomes" id="UP000010164"/>
    </source>
</evidence>
<evidence type="ECO:0000313" key="2">
    <source>
        <dbReference type="EMBL" id="EKF74990.1"/>
    </source>
</evidence>
<proteinExistence type="predicted"/>
<gene>
    <name evidence="2" type="ORF">A11A3_06036</name>
</gene>
<feature type="signal peptide" evidence="1">
    <location>
        <begin position="1"/>
        <end position="21"/>
    </location>
</feature>
<dbReference type="InterPro" id="IPR011250">
    <property type="entry name" value="OMP/PagP_B-barrel"/>
</dbReference>
<dbReference type="EMBL" id="AMRJ01000006">
    <property type="protein sequence ID" value="EKF74990.1"/>
    <property type="molecule type" value="Genomic_DNA"/>
</dbReference>
<dbReference type="RefSeq" id="WP_008928391.1">
    <property type="nucleotide sequence ID" value="NZ_AMRJ01000006.1"/>
</dbReference>
<feature type="chain" id="PRO_5003948613" evidence="1">
    <location>
        <begin position="22"/>
        <end position="220"/>
    </location>
</feature>
<dbReference type="PATRIC" id="fig|1177179.3.peg.1214"/>
<organism evidence="2 3">
    <name type="scientific">Alcanivorax hongdengensis A-11-3</name>
    <dbReference type="NCBI Taxonomy" id="1177179"/>
    <lineage>
        <taxon>Bacteria</taxon>
        <taxon>Pseudomonadati</taxon>
        <taxon>Pseudomonadota</taxon>
        <taxon>Gammaproteobacteria</taxon>
        <taxon>Oceanospirillales</taxon>
        <taxon>Alcanivoracaceae</taxon>
        <taxon>Alcanivorax</taxon>
    </lineage>
</organism>
<dbReference type="Proteomes" id="UP000010164">
    <property type="component" value="Unassembled WGS sequence"/>
</dbReference>
<reference evidence="2 3" key="1">
    <citation type="journal article" date="2012" name="J. Bacteriol.">
        <title>Genome Sequence of the Alkane-Degrading Bacterium Alcanivorax hongdengensis Type Strain A-11-3.</title>
        <authorList>
            <person name="Lai Q."/>
            <person name="Shao Z."/>
        </authorList>
    </citation>
    <scope>NUCLEOTIDE SEQUENCE [LARGE SCALE GENOMIC DNA]</scope>
    <source>
        <strain evidence="2 3">A-11-3</strain>
    </source>
</reference>
<sequence>MKTTLPLILGLSCALTAPLHAEELAPPNVDFYGEFQVNRNDLGNLGVDQADGLSVRAGMWLNDLGGPWGSRFGLEAGLIRLGEDNADSSYTRSPTASEAGVNGADVVQINDRLNVKVNGLGFGGIWDSGHWLYLRGGAYLYDYKATERSQRVLIDNGGNPSVTYNDTPASDDTNTLAPYLGAGFAVRLTGPLVLVADYTSYRVESEQVGSVSLGLRYDGK</sequence>
<keyword evidence="3" id="KW-1185">Reference proteome</keyword>
<accession>L0WGP9</accession>
<dbReference type="SUPFAM" id="SSF56925">
    <property type="entry name" value="OMPA-like"/>
    <property type="match status" value="1"/>
</dbReference>
<protein>
    <submittedName>
        <fullName evidence="2">Uncharacterized protein</fullName>
    </submittedName>
</protein>
<dbReference type="Gene3D" id="2.40.160.20">
    <property type="match status" value="1"/>
</dbReference>
<evidence type="ECO:0000256" key="1">
    <source>
        <dbReference type="SAM" id="SignalP"/>
    </source>
</evidence>
<name>L0WGP9_9GAMM</name>
<keyword evidence="1" id="KW-0732">Signal</keyword>
<dbReference type="STRING" id="1177179.A11A3_06036"/>
<dbReference type="AlphaFoldDB" id="L0WGP9"/>